<dbReference type="PANTHER" id="PTHR47627">
    <property type="entry name" value="RUBREDOXIN"/>
    <property type="match status" value="1"/>
</dbReference>
<gene>
    <name evidence="12" type="ORF">DKY63_09460</name>
</gene>
<evidence type="ECO:0000313" key="13">
    <source>
        <dbReference type="Proteomes" id="UP000250299"/>
    </source>
</evidence>
<feature type="binding site" evidence="10">
    <location>
        <position position="9"/>
    </location>
    <ligand>
        <name>Fe cation</name>
        <dbReference type="ChEBI" id="CHEBI:24875"/>
    </ligand>
</feature>
<evidence type="ECO:0000256" key="6">
    <source>
        <dbReference type="ARBA" id="ARBA00022723"/>
    </source>
</evidence>
<evidence type="ECO:0000256" key="9">
    <source>
        <dbReference type="PIRNR" id="PIRNR000071"/>
    </source>
</evidence>
<name>A0A2Z4RJE0_PSEPU</name>
<dbReference type="GO" id="GO:0043448">
    <property type="term" value="P:alkane catabolic process"/>
    <property type="evidence" value="ECO:0007669"/>
    <property type="project" value="UniProtKB-UniPathway"/>
</dbReference>
<dbReference type="OrthoDB" id="9800607at2"/>
<dbReference type="UniPathway" id="UPA00191"/>
<proteinExistence type="inferred from homology"/>
<comment type="subcellular location">
    <subcellularLocation>
        <location evidence="2">Cytoplasm</location>
    </subcellularLocation>
</comment>
<organism evidence="12 13">
    <name type="scientific">Pseudomonas putida</name>
    <name type="common">Arthrobacter siderocapsulatus</name>
    <dbReference type="NCBI Taxonomy" id="303"/>
    <lineage>
        <taxon>Bacteria</taxon>
        <taxon>Pseudomonadati</taxon>
        <taxon>Pseudomonadota</taxon>
        <taxon>Gammaproteobacteria</taxon>
        <taxon>Pseudomonadales</taxon>
        <taxon>Pseudomonadaceae</taxon>
        <taxon>Pseudomonas</taxon>
    </lineage>
</organism>
<dbReference type="PIRSF" id="PIRSF000071">
    <property type="entry name" value="Rubredoxin"/>
    <property type="match status" value="1"/>
</dbReference>
<dbReference type="Pfam" id="PF00301">
    <property type="entry name" value="Rubredoxin"/>
    <property type="match status" value="1"/>
</dbReference>
<dbReference type="Proteomes" id="UP000250299">
    <property type="component" value="Chromosome"/>
</dbReference>
<dbReference type="InterPro" id="IPR024934">
    <property type="entry name" value="Rubredoxin-like_dom"/>
</dbReference>
<dbReference type="AlphaFoldDB" id="A0A2Z4RJE0"/>
<sequence>MKKWQCFFCSYIYDEALGAPAEGIPAGTRWEDVSEDWICPECGATKEDFAMLEIA</sequence>
<evidence type="ECO:0000256" key="1">
    <source>
        <dbReference type="ARBA" id="ARBA00002792"/>
    </source>
</evidence>
<dbReference type="PRINTS" id="PR00163">
    <property type="entry name" value="RUBREDOXIN"/>
</dbReference>
<dbReference type="SUPFAM" id="SSF57802">
    <property type="entry name" value="Rubredoxin-like"/>
    <property type="match status" value="1"/>
</dbReference>
<dbReference type="Gene3D" id="2.20.28.10">
    <property type="match status" value="1"/>
</dbReference>
<evidence type="ECO:0000259" key="11">
    <source>
        <dbReference type="PROSITE" id="PS50903"/>
    </source>
</evidence>
<dbReference type="InterPro" id="IPR050526">
    <property type="entry name" value="Rubredoxin_ET"/>
</dbReference>
<accession>A0A2Z4RJE0</accession>
<keyword evidence="6 9" id="KW-0479">Metal-binding</keyword>
<dbReference type="GO" id="GO:0005737">
    <property type="term" value="C:cytoplasm"/>
    <property type="evidence" value="ECO:0007669"/>
    <property type="project" value="UniProtKB-SubCell"/>
</dbReference>
<dbReference type="GO" id="GO:0009055">
    <property type="term" value="F:electron transfer activity"/>
    <property type="evidence" value="ECO:0007669"/>
    <property type="project" value="InterPro"/>
</dbReference>
<evidence type="ECO:0000256" key="7">
    <source>
        <dbReference type="ARBA" id="ARBA00022982"/>
    </source>
</evidence>
<feature type="binding site" evidence="10">
    <location>
        <position position="42"/>
    </location>
    <ligand>
        <name>Fe cation</name>
        <dbReference type="ChEBI" id="CHEBI:24875"/>
    </ligand>
</feature>
<dbReference type="FunFam" id="2.20.28.10:FF:000001">
    <property type="entry name" value="Rubredoxin"/>
    <property type="match status" value="1"/>
</dbReference>
<comment type="pathway">
    <text evidence="3">Hydrocarbon metabolism; alkane degradation.</text>
</comment>
<dbReference type="PROSITE" id="PS00202">
    <property type="entry name" value="RUBREDOXIN"/>
    <property type="match status" value="1"/>
</dbReference>
<evidence type="ECO:0000256" key="8">
    <source>
        <dbReference type="ARBA" id="ARBA00023004"/>
    </source>
</evidence>
<comment type="cofactor">
    <cofactor evidence="9 10">
        <name>Fe(3+)</name>
        <dbReference type="ChEBI" id="CHEBI:29034"/>
    </cofactor>
    <text evidence="9 10">Binds 1 Fe(3+) ion per subunit.</text>
</comment>
<dbReference type="InterPro" id="IPR024935">
    <property type="entry name" value="Rubredoxin_dom"/>
</dbReference>
<dbReference type="InterPro" id="IPR024922">
    <property type="entry name" value="Rubredoxin"/>
</dbReference>
<protein>
    <recommendedName>
        <fullName evidence="9">Rubredoxin</fullName>
    </recommendedName>
</protein>
<evidence type="ECO:0000256" key="2">
    <source>
        <dbReference type="ARBA" id="ARBA00004496"/>
    </source>
</evidence>
<feature type="binding site" evidence="10">
    <location>
        <position position="6"/>
    </location>
    <ligand>
        <name>Fe cation</name>
        <dbReference type="ChEBI" id="CHEBI:24875"/>
    </ligand>
</feature>
<evidence type="ECO:0000313" key="12">
    <source>
        <dbReference type="EMBL" id="AWY40114.1"/>
    </source>
</evidence>
<feature type="domain" description="Rubredoxin-like" evidence="11">
    <location>
        <begin position="1"/>
        <end position="52"/>
    </location>
</feature>
<dbReference type="EMBL" id="CP029693">
    <property type="protein sequence ID" value="AWY40114.1"/>
    <property type="molecule type" value="Genomic_DNA"/>
</dbReference>
<dbReference type="RefSeq" id="WP_090468934.1">
    <property type="nucleotide sequence ID" value="NZ_CP029693.1"/>
</dbReference>
<keyword evidence="7 9" id="KW-0249">Electron transport</keyword>
<evidence type="ECO:0000256" key="5">
    <source>
        <dbReference type="ARBA" id="ARBA00022448"/>
    </source>
</evidence>
<dbReference type="GO" id="GO:0005506">
    <property type="term" value="F:iron ion binding"/>
    <property type="evidence" value="ECO:0007669"/>
    <property type="project" value="InterPro"/>
</dbReference>
<evidence type="ECO:0000256" key="3">
    <source>
        <dbReference type="ARBA" id="ARBA00004933"/>
    </source>
</evidence>
<evidence type="ECO:0000256" key="4">
    <source>
        <dbReference type="ARBA" id="ARBA00005337"/>
    </source>
</evidence>
<dbReference type="InterPro" id="IPR018527">
    <property type="entry name" value="Rubredoxin_Fe_BS"/>
</dbReference>
<reference evidence="12 13" key="1">
    <citation type="submission" date="2018-05" db="EMBL/GenBank/DDBJ databases">
        <title>Whole genome sequence of Pseudomonas putida JBC17.</title>
        <authorList>
            <person name="Lee Y.H."/>
            <person name="David K."/>
        </authorList>
    </citation>
    <scope>NUCLEOTIDE SEQUENCE [LARGE SCALE GENOMIC DNA]</scope>
    <source>
        <strain evidence="12 13">JBC17</strain>
    </source>
</reference>
<dbReference type="PROSITE" id="PS50903">
    <property type="entry name" value="RUBREDOXIN_LIKE"/>
    <property type="match status" value="1"/>
</dbReference>
<dbReference type="PANTHER" id="PTHR47627:SF1">
    <property type="entry name" value="RUBREDOXIN-1-RELATED"/>
    <property type="match status" value="1"/>
</dbReference>
<comment type="function">
    <text evidence="1">Involved in the hydrocarbon hydroxylating system, which transfers electrons from NADH to rubredoxin reductase and then through rubredoxin to alkane 1 monooxygenase.</text>
</comment>
<dbReference type="CDD" id="cd00730">
    <property type="entry name" value="rubredoxin"/>
    <property type="match status" value="1"/>
</dbReference>
<comment type="similarity">
    <text evidence="4 9">Belongs to the rubredoxin family.</text>
</comment>
<keyword evidence="8 9" id="KW-0408">Iron</keyword>
<feature type="binding site" evidence="10">
    <location>
        <position position="39"/>
    </location>
    <ligand>
        <name>Fe cation</name>
        <dbReference type="ChEBI" id="CHEBI:24875"/>
    </ligand>
</feature>
<keyword evidence="5 9" id="KW-0813">Transport</keyword>
<evidence type="ECO:0000256" key="10">
    <source>
        <dbReference type="PIRSR" id="PIRSR000071-1"/>
    </source>
</evidence>